<keyword evidence="8" id="KW-1185">Reference proteome</keyword>
<comment type="catalytic activity">
    <reaction evidence="3">
        <text>3',5'-cyclic CMP + H2O = CMP + H(+)</text>
        <dbReference type="Rhea" id="RHEA:72675"/>
        <dbReference type="ChEBI" id="CHEBI:15377"/>
        <dbReference type="ChEBI" id="CHEBI:15378"/>
        <dbReference type="ChEBI" id="CHEBI:58003"/>
        <dbReference type="ChEBI" id="CHEBI:60377"/>
    </reaction>
    <physiologicalReaction direction="left-to-right" evidence="3">
        <dbReference type="Rhea" id="RHEA:72676"/>
    </physiologicalReaction>
</comment>
<dbReference type="OrthoDB" id="9803916at2"/>
<evidence type="ECO:0000313" key="8">
    <source>
        <dbReference type="Proteomes" id="UP000318102"/>
    </source>
</evidence>
<feature type="domain" description="Metallo-beta-lactamase" evidence="6">
    <location>
        <begin position="19"/>
        <end position="217"/>
    </location>
</feature>
<dbReference type="SMART" id="SM00849">
    <property type="entry name" value="Lactamase_B"/>
    <property type="match status" value="1"/>
</dbReference>
<sequence>MTVKLQMLGTGSAFAKRYANNNGIISTSNTKLFIDCGITAPLALHQLGLTFDQLDGVIITHLHGDHVGGLEEYGFQMMFRYKRKPKLYIATTLVEPLWENTLKGGMSQPGLECLEDVFDVHPLEPDTNYAIDDELSIRLIQTPHIPDKSSYSLLVNETFFYSADMRFQPQLLEQLVQQGVTSIWHDCQLVGAGEVHATITELLSLPPSIQSRVSLMHYGDERSEWEGRTGLMPFIEPHHVYTIDS</sequence>
<dbReference type="RefSeq" id="WP_144991320.1">
    <property type="nucleotide sequence ID" value="NZ_VNJK01000001.1"/>
</dbReference>
<dbReference type="Gene3D" id="3.60.15.10">
    <property type="entry name" value="Ribonuclease Z/Hydroxyacylglutathione hydrolase-like"/>
    <property type="match status" value="1"/>
</dbReference>
<name>A0A559J2V5_9BACL</name>
<evidence type="ECO:0000259" key="6">
    <source>
        <dbReference type="SMART" id="SM00849"/>
    </source>
</evidence>
<dbReference type="PANTHER" id="PTHR46018:SF2">
    <property type="entry name" value="ZINC PHOSPHODIESTERASE ELAC PROTEIN 1"/>
    <property type="match status" value="1"/>
</dbReference>
<proteinExistence type="predicted"/>
<evidence type="ECO:0000256" key="5">
    <source>
        <dbReference type="ARBA" id="ARBA00048505"/>
    </source>
</evidence>
<protein>
    <submittedName>
        <fullName evidence="7">MBL fold metallo-hydrolase</fullName>
    </submittedName>
</protein>
<dbReference type="InterPro" id="IPR001279">
    <property type="entry name" value="Metallo-B-lactamas"/>
</dbReference>
<comment type="catalytic activity">
    <reaction evidence="5">
        <text>3',5'-cyclic UMP + H2O = UMP + H(+)</text>
        <dbReference type="Rhea" id="RHEA:70575"/>
        <dbReference type="ChEBI" id="CHEBI:15377"/>
        <dbReference type="ChEBI" id="CHEBI:15378"/>
        <dbReference type="ChEBI" id="CHEBI:57865"/>
        <dbReference type="ChEBI" id="CHEBI:184387"/>
    </reaction>
    <physiologicalReaction direction="left-to-right" evidence="5">
        <dbReference type="Rhea" id="RHEA:70576"/>
    </physiologicalReaction>
</comment>
<evidence type="ECO:0000256" key="3">
    <source>
        <dbReference type="ARBA" id="ARBA00034221"/>
    </source>
</evidence>
<dbReference type="GO" id="GO:0042781">
    <property type="term" value="F:3'-tRNA processing endoribonuclease activity"/>
    <property type="evidence" value="ECO:0007669"/>
    <property type="project" value="TreeGrafter"/>
</dbReference>
<dbReference type="PANTHER" id="PTHR46018">
    <property type="entry name" value="ZINC PHOSPHODIESTERASE ELAC PROTEIN 1"/>
    <property type="match status" value="1"/>
</dbReference>
<evidence type="ECO:0000256" key="4">
    <source>
        <dbReference type="ARBA" id="ARBA00034301"/>
    </source>
</evidence>
<keyword evidence="1" id="KW-0378">Hydrolase</keyword>
<dbReference type="InterPro" id="IPR036866">
    <property type="entry name" value="RibonucZ/Hydroxyglut_hydro"/>
</dbReference>
<keyword evidence="1" id="KW-0255">Endonuclease</keyword>
<dbReference type="Proteomes" id="UP000318102">
    <property type="component" value="Unassembled WGS sequence"/>
</dbReference>
<dbReference type="GO" id="GO:0046872">
    <property type="term" value="F:metal ion binding"/>
    <property type="evidence" value="ECO:0007669"/>
    <property type="project" value="UniProtKB-KW"/>
</dbReference>
<reference evidence="7 8" key="1">
    <citation type="submission" date="2019-07" db="EMBL/GenBank/DDBJ databases">
        <authorList>
            <person name="Kim J."/>
        </authorList>
    </citation>
    <scope>NUCLEOTIDE SEQUENCE [LARGE SCALE GENOMIC DNA]</scope>
    <source>
        <strain evidence="7 8">N4</strain>
    </source>
</reference>
<gene>
    <name evidence="7" type="ORF">FPZ44_14800</name>
</gene>
<comment type="function">
    <text evidence="4">Counteracts the endogenous Pycsar antiviral defense system. Phosphodiesterase that enables metal-dependent hydrolysis of host cyclic nucleotide Pycsar defense signals such as cCMP and cUMP.</text>
</comment>
<dbReference type="SUPFAM" id="SSF56281">
    <property type="entry name" value="Metallo-hydrolase/oxidoreductase"/>
    <property type="match status" value="1"/>
</dbReference>
<accession>A0A559J2V5</accession>
<organism evidence="7 8">
    <name type="scientific">Paenibacillus agilis</name>
    <dbReference type="NCBI Taxonomy" id="3020863"/>
    <lineage>
        <taxon>Bacteria</taxon>
        <taxon>Bacillati</taxon>
        <taxon>Bacillota</taxon>
        <taxon>Bacilli</taxon>
        <taxon>Bacillales</taxon>
        <taxon>Paenibacillaceae</taxon>
        <taxon>Paenibacillus</taxon>
    </lineage>
</organism>
<dbReference type="AlphaFoldDB" id="A0A559J2V5"/>
<comment type="caution">
    <text evidence="7">The sequence shown here is derived from an EMBL/GenBank/DDBJ whole genome shotgun (WGS) entry which is preliminary data.</text>
</comment>
<evidence type="ECO:0000256" key="1">
    <source>
        <dbReference type="ARBA" id="ARBA00022759"/>
    </source>
</evidence>
<dbReference type="Pfam" id="PF23023">
    <property type="entry name" value="Anti-Pycsar_Apyc1"/>
    <property type="match status" value="1"/>
</dbReference>
<evidence type="ECO:0000313" key="7">
    <source>
        <dbReference type="EMBL" id="TVX94210.1"/>
    </source>
</evidence>
<evidence type="ECO:0000256" key="2">
    <source>
        <dbReference type="ARBA" id="ARBA00022833"/>
    </source>
</evidence>
<dbReference type="EMBL" id="VNJK01000001">
    <property type="protein sequence ID" value="TVX94210.1"/>
    <property type="molecule type" value="Genomic_DNA"/>
</dbReference>
<keyword evidence="2" id="KW-0862">Zinc</keyword>
<keyword evidence="1" id="KW-0540">Nuclease</keyword>